<evidence type="ECO:0000256" key="1">
    <source>
        <dbReference type="ARBA" id="ARBA00004141"/>
    </source>
</evidence>
<dbReference type="GO" id="GO:0022857">
    <property type="term" value="F:transmembrane transporter activity"/>
    <property type="evidence" value="ECO:0007669"/>
    <property type="project" value="InterPro"/>
</dbReference>
<dbReference type="InterPro" id="IPR050382">
    <property type="entry name" value="MFS_Na/Anion_cotransporter"/>
</dbReference>
<feature type="transmembrane region" description="Helical" evidence="5">
    <location>
        <begin position="110"/>
        <end position="131"/>
    </location>
</feature>
<dbReference type="PANTHER" id="PTHR11662">
    <property type="entry name" value="SOLUTE CARRIER FAMILY 17"/>
    <property type="match status" value="1"/>
</dbReference>
<evidence type="ECO:0000259" key="6">
    <source>
        <dbReference type="PROSITE" id="PS50850"/>
    </source>
</evidence>
<feature type="transmembrane region" description="Helical" evidence="5">
    <location>
        <begin position="259"/>
        <end position="278"/>
    </location>
</feature>
<keyword evidence="4 5" id="KW-0472">Membrane</keyword>
<dbReference type="KEGG" id="sufl:FIL70_08555"/>
<evidence type="ECO:0000256" key="2">
    <source>
        <dbReference type="ARBA" id="ARBA00022692"/>
    </source>
</evidence>
<dbReference type="InterPro" id="IPR020846">
    <property type="entry name" value="MFS_dom"/>
</dbReference>
<dbReference type="EMBL" id="CP041016">
    <property type="protein sequence ID" value="QDC37263.1"/>
    <property type="molecule type" value="Genomic_DNA"/>
</dbReference>
<reference evidence="7 8" key="1">
    <citation type="submission" date="2019-06" db="EMBL/GenBank/DDBJ databases">
        <title>Genome organization and adaptive potential of archetypical organophosphate degarding Sphingobium fuliginis ATCC 27551.</title>
        <authorList>
            <person name="Sarwar A."/>
            <person name="Parthasarathy S."/>
            <person name="Singh C."/>
            <person name="Siddavattam D."/>
        </authorList>
    </citation>
    <scope>NUCLEOTIDE SEQUENCE [LARGE SCALE GENOMIC DNA]</scope>
    <source>
        <strain evidence="7 8">ATCC 27551</strain>
    </source>
</reference>
<feature type="transmembrane region" description="Helical" evidence="5">
    <location>
        <begin position="377"/>
        <end position="398"/>
    </location>
</feature>
<keyword evidence="3 5" id="KW-1133">Transmembrane helix</keyword>
<evidence type="ECO:0000313" key="7">
    <source>
        <dbReference type="EMBL" id="QDC37263.1"/>
    </source>
</evidence>
<dbReference type="Gene3D" id="1.20.1250.20">
    <property type="entry name" value="MFS general substrate transporter like domains"/>
    <property type="match status" value="2"/>
</dbReference>
<evidence type="ECO:0000256" key="5">
    <source>
        <dbReference type="SAM" id="Phobius"/>
    </source>
</evidence>
<evidence type="ECO:0000256" key="4">
    <source>
        <dbReference type="ARBA" id="ARBA00023136"/>
    </source>
</evidence>
<feature type="transmembrane region" description="Helical" evidence="5">
    <location>
        <begin position="347"/>
        <end position="371"/>
    </location>
</feature>
<dbReference type="Pfam" id="PF07690">
    <property type="entry name" value="MFS_1"/>
    <property type="match status" value="1"/>
</dbReference>
<accession>A0A5B8CD61</accession>
<feature type="transmembrane region" description="Helical" evidence="5">
    <location>
        <begin position="143"/>
        <end position="163"/>
    </location>
</feature>
<feature type="domain" description="Major facilitator superfamily (MFS) profile" evidence="6">
    <location>
        <begin position="19"/>
        <end position="403"/>
    </location>
</feature>
<dbReference type="PROSITE" id="PS50850">
    <property type="entry name" value="MFS"/>
    <property type="match status" value="1"/>
</dbReference>
<proteinExistence type="predicted"/>
<dbReference type="PANTHER" id="PTHR11662:SF399">
    <property type="entry name" value="FI19708P1-RELATED"/>
    <property type="match status" value="1"/>
</dbReference>
<dbReference type="SUPFAM" id="SSF103473">
    <property type="entry name" value="MFS general substrate transporter"/>
    <property type="match status" value="1"/>
</dbReference>
<feature type="transmembrane region" description="Helical" evidence="5">
    <location>
        <begin position="54"/>
        <end position="77"/>
    </location>
</feature>
<dbReference type="InterPro" id="IPR036259">
    <property type="entry name" value="MFS_trans_sf"/>
</dbReference>
<dbReference type="AlphaFoldDB" id="A0A5B8CD61"/>
<dbReference type="InterPro" id="IPR011701">
    <property type="entry name" value="MFS"/>
</dbReference>
<comment type="subcellular location">
    <subcellularLocation>
        <location evidence="1">Membrane</location>
        <topology evidence="1">Multi-pass membrane protein</topology>
    </subcellularLocation>
</comment>
<feature type="transmembrane region" description="Helical" evidence="5">
    <location>
        <begin position="169"/>
        <end position="193"/>
    </location>
</feature>
<name>A0A5B8CD61_SPHSA</name>
<feature type="transmembrane region" description="Helical" evidence="5">
    <location>
        <begin position="290"/>
        <end position="308"/>
    </location>
</feature>
<evidence type="ECO:0000256" key="3">
    <source>
        <dbReference type="ARBA" id="ARBA00022989"/>
    </source>
</evidence>
<organism evidence="7 8">
    <name type="scientific">Sphingobium fuliginis ATCC 27551</name>
    <dbReference type="NCBI Taxonomy" id="1208342"/>
    <lineage>
        <taxon>Bacteria</taxon>
        <taxon>Pseudomonadati</taxon>
        <taxon>Pseudomonadota</taxon>
        <taxon>Alphaproteobacteria</taxon>
        <taxon>Sphingomonadales</taxon>
        <taxon>Sphingomonadaceae</taxon>
        <taxon>Sphingobium</taxon>
    </lineage>
</organism>
<evidence type="ECO:0000313" key="8">
    <source>
        <dbReference type="Proteomes" id="UP000311469"/>
    </source>
</evidence>
<feature type="transmembrane region" description="Helical" evidence="5">
    <location>
        <begin position="221"/>
        <end position="239"/>
    </location>
</feature>
<dbReference type="Proteomes" id="UP000311469">
    <property type="component" value="Chromosome cSF1"/>
</dbReference>
<feature type="transmembrane region" description="Helical" evidence="5">
    <location>
        <begin position="84"/>
        <end position="104"/>
    </location>
</feature>
<sequence length="410" mass="42986">MRGRMRGRIAMVMSTKVRVIFALWVLLFVNYLDRVAISFAGPSMMADLSLSPAQFGIILSSFGVGYMLAQVPGGLLADKWGAKPVLVVGPLLWAFFTGMTGLVATLTGFVVVRLCFGISEGLSAASFYKAIGDHFDSQGRARAAAISTTAITLAPAFAGAVIGQLVGEFGWQAMFAMMAVPALLTAATTYFFIPARRENAASSTSAEDEASFREVLTRPSLWLLSVSQFGYNFVTWGYLGWMPSYLVLARGIDLKTIGILASVPFLFAFCGLLVGGWLGSGRLHRSRPYLVVGAYLIAGASLVVAFLAETMAMAVAGLSSTAFNLHVALGPKSAIMLDLAPDRFRAAYVGVVSTVGQAAGAAAPAVIGFLVSATGSFASGFGLMAAALFVAALTMLALTPQLSKRAMATA</sequence>
<protein>
    <submittedName>
        <fullName evidence="7">MFS transporter</fullName>
    </submittedName>
</protein>
<dbReference type="GO" id="GO:0016020">
    <property type="term" value="C:membrane"/>
    <property type="evidence" value="ECO:0007669"/>
    <property type="project" value="UniProtKB-SubCell"/>
</dbReference>
<dbReference type="CDD" id="cd17319">
    <property type="entry name" value="MFS_ExuT_GudP_like"/>
    <property type="match status" value="1"/>
</dbReference>
<keyword evidence="2 5" id="KW-0812">Transmembrane</keyword>
<gene>
    <name evidence="7" type="ORF">FIL70_08555</name>
</gene>